<dbReference type="PANTHER" id="PTHR33048:SF108">
    <property type="entry name" value="INTEGRAL MEMBRANE PROTEIN"/>
    <property type="match status" value="1"/>
</dbReference>
<dbReference type="OrthoDB" id="5342292at2759"/>
<dbReference type="Pfam" id="PF20684">
    <property type="entry name" value="Fung_rhodopsin"/>
    <property type="match status" value="1"/>
</dbReference>
<dbReference type="GeneID" id="54298583"/>
<evidence type="ECO:0000256" key="5">
    <source>
        <dbReference type="ARBA" id="ARBA00038359"/>
    </source>
</evidence>
<evidence type="ECO:0000313" key="8">
    <source>
        <dbReference type="EMBL" id="KAF2138390.1"/>
    </source>
</evidence>
<comment type="similarity">
    <text evidence="5">Belongs to the SAT4 family.</text>
</comment>
<evidence type="ECO:0000256" key="4">
    <source>
        <dbReference type="ARBA" id="ARBA00023136"/>
    </source>
</evidence>
<feature type="transmembrane region" description="Helical" evidence="6">
    <location>
        <begin position="140"/>
        <end position="162"/>
    </location>
</feature>
<organism evidence="8 9">
    <name type="scientific">Aplosporella prunicola CBS 121167</name>
    <dbReference type="NCBI Taxonomy" id="1176127"/>
    <lineage>
        <taxon>Eukaryota</taxon>
        <taxon>Fungi</taxon>
        <taxon>Dikarya</taxon>
        <taxon>Ascomycota</taxon>
        <taxon>Pezizomycotina</taxon>
        <taxon>Dothideomycetes</taxon>
        <taxon>Dothideomycetes incertae sedis</taxon>
        <taxon>Botryosphaeriales</taxon>
        <taxon>Aplosporellaceae</taxon>
        <taxon>Aplosporella</taxon>
    </lineage>
</organism>
<feature type="transmembrane region" description="Helical" evidence="6">
    <location>
        <begin position="27"/>
        <end position="49"/>
    </location>
</feature>
<protein>
    <recommendedName>
        <fullName evidence="7">Rhodopsin domain-containing protein</fullName>
    </recommendedName>
</protein>
<evidence type="ECO:0000256" key="1">
    <source>
        <dbReference type="ARBA" id="ARBA00004141"/>
    </source>
</evidence>
<feature type="transmembrane region" description="Helical" evidence="6">
    <location>
        <begin position="61"/>
        <end position="84"/>
    </location>
</feature>
<evidence type="ECO:0000256" key="6">
    <source>
        <dbReference type="SAM" id="Phobius"/>
    </source>
</evidence>
<evidence type="ECO:0000256" key="2">
    <source>
        <dbReference type="ARBA" id="ARBA00022692"/>
    </source>
</evidence>
<keyword evidence="4 6" id="KW-0472">Membrane</keyword>
<dbReference type="GO" id="GO:0016020">
    <property type="term" value="C:membrane"/>
    <property type="evidence" value="ECO:0007669"/>
    <property type="project" value="UniProtKB-SubCell"/>
</dbReference>
<keyword evidence="2 6" id="KW-0812">Transmembrane</keyword>
<feature type="transmembrane region" description="Helical" evidence="6">
    <location>
        <begin position="222"/>
        <end position="239"/>
    </location>
</feature>
<proteinExistence type="inferred from homology"/>
<dbReference type="InterPro" id="IPR049326">
    <property type="entry name" value="Rhodopsin_dom_fungi"/>
</dbReference>
<dbReference type="Proteomes" id="UP000799438">
    <property type="component" value="Unassembled WGS sequence"/>
</dbReference>
<dbReference type="RefSeq" id="XP_033394103.1">
    <property type="nucleotide sequence ID" value="XM_033541087.1"/>
</dbReference>
<sequence length="400" mass="44469">MMIEPGLTPPPGVTPNFDNPPRGVADWTLAVNVLGLSFVTTLVVLRLWARYRVTAKIGIDDISCILAYIGFVGYSSIDLLMLRFGGGINQWNVPKHKVTPYSQAVYSTMVVYGPTVFATKCSILLFLTRVFAPFDRYCRFIFAFLGVMGIYYTLMLFLKIFICRPIPKFWNMALEGQCFNQRALIMTDNVISLISDIAVLLIPCPLANFLKVSTKAKLKIGAVFGAGGIACVCSLVRLVEIINDSASLDQTWAFTMINLWGIAEVAIGLIASCFPMIPMLWKHIHRERTRTISNSYSNGYSNARHSGFEMMGSHSNRTARSKLHASISANRDTLVENGSDENILIAGHPNHMLTTKCHAGDEFDKAECGDSDASQKRRSFDDTRIMRTVEVEVHETLGKN</sequence>
<reference evidence="8" key="1">
    <citation type="journal article" date="2020" name="Stud. Mycol.">
        <title>101 Dothideomycetes genomes: a test case for predicting lifestyles and emergence of pathogens.</title>
        <authorList>
            <person name="Haridas S."/>
            <person name="Albert R."/>
            <person name="Binder M."/>
            <person name="Bloem J."/>
            <person name="Labutti K."/>
            <person name="Salamov A."/>
            <person name="Andreopoulos B."/>
            <person name="Baker S."/>
            <person name="Barry K."/>
            <person name="Bills G."/>
            <person name="Bluhm B."/>
            <person name="Cannon C."/>
            <person name="Castanera R."/>
            <person name="Culley D."/>
            <person name="Daum C."/>
            <person name="Ezra D."/>
            <person name="Gonzalez J."/>
            <person name="Henrissat B."/>
            <person name="Kuo A."/>
            <person name="Liang C."/>
            <person name="Lipzen A."/>
            <person name="Lutzoni F."/>
            <person name="Magnuson J."/>
            <person name="Mondo S."/>
            <person name="Nolan M."/>
            <person name="Ohm R."/>
            <person name="Pangilinan J."/>
            <person name="Park H.-J."/>
            <person name="Ramirez L."/>
            <person name="Alfaro M."/>
            <person name="Sun H."/>
            <person name="Tritt A."/>
            <person name="Yoshinaga Y."/>
            <person name="Zwiers L.-H."/>
            <person name="Turgeon B."/>
            <person name="Goodwin S."/>
            <person name="Spatafora J."/>
            <person name="Crous P."/>
            <person name="Grigoriev I."/>
        </authorList>
    </citation>
    <scope>NUCLEOTIDE SEQUENCE</scope>
    <source>
        <strain evidence="8">CBS 121167</strain>
    </source>
</reference>
<gene>
    <name evidence="8" type="ORF">K452DRAFT_290972</name>
</gene>
<evidence type="ECO:0000256" key="3">
    <source>
        <dbReference type="ARBA" id="ARBA00022989"/>
    </source>
</evidence>
<keyword evidence="9" id="KW-1185">Reference proteome</keyword>
<comment type="subcellular location">
    <subcellularLocation>
        <location evidence="1">Membrane</location>
        <topology evidence="1">Multi-pass membrane protein</topology>
    </subcellularLocation>
</comment>
<evidence type="ECO:0000313" key="9">
    <source>
        <dbReference type="Proteomes" id="UP000799438"/>
    </source>
</evidence>
<evidence type="ECO:0000259" key="7">
    <source>
        <dbReference type="Pfam" id="PF20684"/>
    </source>
</evidence>
<name>A0A6A6B2W4_9PEZI</name>
<feature type="transmembrane region" description="Helical" evidence="6">
    <location>
        <begin position="259"/>
        <end position="281"/>
    </location>
</feature>
<feature type="transmembrane region" description="Helical" evidence="6">
    <location>
        <begin position="190"/>
        <end position="210"/>
    </location>
</feature>
<dbReference type="InterPro" id="IPR052337">
    <property type="entry name" value="SAT4-like"/>
</dbReference>
<dbReference type="AlphaFoldDB" id="A0A6A6B2W4"/>
<dbReference type="EMBL" id="ML995497">
    <property type="protein sequence ID" value="KAF2138390.1"/>
    <property type="molecule type" value="Genomic_DNA"/>
</dbReference>
<dbReference type="PANTHER" id="PTHR33048">
    <property type="entry name" value="PTH11-LIKE INTEGRAL MEMBRANE PROTEIN (AFU_ORTHOLOGUE AFUA_5G11245)"/>
    <property type="match status" value="1"/>
</dbReference>
<feature type="domain" description="Rhodopsin" evidence="7">
    <location>
        <begin position="45"/>
        <end position="282"/>
    </location>
</feature>
<keyword evidence="3 6" id="KW-1133">Transmembrane helix</keyword>
<feature type="transmembrane region" description="Helical" evidence="6">
    <location>
        <begin position="104"/>
        <end position="128"/>
    </location>
</feature>
<accession>A0A6A6B2W4</accession>